<keyword evidence="3" id="KW-1185">Reference proteome</keyword>
<keyword evidence="1" id="KW-0732">Signal</keyword>
<dbReference type="Proteomes" id="UP000236047">
    <property type="component" value="Unassembled WGS sequence"/>
</dbReference>
<sequence>MFSRKKIAAIVALMGGLTVASAIASPAHAEGGDQCSRGETGNKVCVHKYEAAYRTKDGKHIVIDQEQRCASTARDRVVWPENGLLGDQQTNVGPQMNCSNHFSAPKGFKGPHVNL</sequence>
<comment type="caution">
    <text evidence="2">The sequence shown here is derived from an EMBL/GenBank/DDBJ whole genome shotgun (WGS) entry which is preliminary data.</text>
</comment>
<dbReference type="EMBL" id="LJSN01000003">
    <property type="protein sequence ID" value="PNE38024.1"/>
    <property type="molecule type" value="Genomic_DNA"/>
</dbReference>
<evidence type="ECO:0008006" key="4">
    <source>
        <dbReference type="Google" id="ProtNLM"/>
    </source>
</evidence>
<reference evidence="3" key="1">
    <citation type="submission" date="2015-09" db="EMBL/GenBank/DDBJ databases">
        <authorList>
            <person name="Graham D.E."/>
            <person name="Mahan K.M."/>
            <person name="Klingeman D.M."/>
            <person name="Fida T."/>
            <person name="Giannone R.J."/>
            <person name="Hettich R.L."/>
            <person name="Parry R.J."/>
            <person name="Spain J.C."/>
        </authorList>
    </citation>
    <scope>NUCLEOTIDE SEQUENCE [LARGE SCALE GENOMIC DNA]</scope>
    <source>
        <strain evidence="3">JCM 4701</strain>
    </source>
</reference>
<gene>
    <name evidence="2" type="ORF">AOB60_28035</name>
</gene>
<evidence type="ECO:0000256" key="1">
    <source>
        <dbReference type="SAM" id="SignalP"/>
    </source>
</evidence>
<feature type="signal peptide" evidence="1">
    <location>
        <begin position="1"/>
        <end position="24"/>
    </location>
</feature>
<proteinExistence type="predicted"/>
<accession>A0A2N8PAH5</accession>
<evidence type="ECO:0000313" key="3">
    <source>
        <dbReference type="Proteomes" id="UP000236047"/>
    </source>
</evidence>
<protein>
    <recommendedName>
        <fullName evidence="4">Secreted protein</fullName>
    </recommendedName>
</protein>
<organism evidence="2 3">
    <name type="scientific">Streptomyces noursei</name>
    <name type="common">Streptomyces albulus</name>
    <dbReference type="NCBI Taxonomy" id="1971"/>
    <lineage>
        <taxon>Bacteria</taxon>
        <taxon>Bacillati</taxon>
        <taxon>Actinomycetota</taxon>
        <taxon>Actinomycetes</taxon>
        <taxon>Kitasatosporales</taxon>
        <taxon>Streptomycetaceae</taxon>
        <taxon>Streptomyces</taxon>
    </lineage>
</organism>
<dbReference type="RefSeq" id="WP_073448490.1">
    <property type="nucleotide sequence ID" value="NZ_LJSN01000003.1"/>
</dbReference>
<feature type="chain" id="PRO_5039290682" description="Secreted protein" evidence="1">
    <location>
        <begin position="25"/>
        <end position="115"/>
    </location>
</feature>
<dbReference type="AlphaFoldDB" id="A0A2N8PAH5"/>
<evidence type="ECO:0000313" key="2">
    <source>
        <dbReference type="EMBL" id="PNE38024.1"/>
    </source>
</evidence>
<name>A0A2N8PAH5_STRNR</name>